<evidence type="ECO:0000259" key="1">
    <source>
        <dbReference type="Pfam" id="PF02441"/>
    </source>
</evidence>
<dbReference type="PANTHER" id="PTHR14359">
    <property type="entry name" value="HOMO-OLIGOMERIC FLAVIN CONTAINING CYS DECARBOXYLASE FAMILY"/>
    <property type="match status" value="1"/>
</dbReference>
<dbReference type="Gene3D" id="3.40.50.1950">
    <property type="entry name" value="Flavin prenyltransferase-like"/>
    <property type="match status" value="1"/>
</dbReference>
<dbReference type="GO" id="GO:0015937">
    <property type="term" value="P:coenzyme A biosynthetic process"/>
    <property type="evidence" value="ECO:0007669"/>
    <property type="project" value="TreeGrafter"/>
</dbReference>
<dbReference type="GO" id="GO:0010181">
    <property type="term" value="F:FMN binding"/>
    <property type="evidence" value="ECO:0007669"/>
    <property type="project" value="TreeGrafter"/>
</dbReference>
<evidence type="ECO:0000313" key="2">
    <source>
        <dbReference type="EMBL" id="HHE54352.1"/>
    </source>
</evidence>
<dbReference type="Proteomes" id="UP000886111">
    <property type="component" value="Unassembled WGS sequence"/>
</dbReference>
<keyword evidence="2" id="KW-0456">Lyase</keyword>
<dbReference type="Pfam" id="PF02441">
    <property type="entry name" value="Flavoprotein"/>
    <property type="match status" value="1"/>
</dbReference>
<dbReference type="InterPro" id="IPR036551">
    <property type="entry name" value="Flavin_trans-like"/>
</dbReference>
<dbReference type="PANTHER" id="PTHR14359:SF6">
    <property type="entry name" value="PHOSPHOPANTOTHENOYLCYSTEINE DECARBOXYLASE"/>
    <property type="match status" value="1"/>
</dbReference>
<feature type="domain" description="Flavoprotein" evidence="1">
    <location>
        <begin position="9"/>
        <end position="169"/>
    </location>
</feature>
<comment type="caution">
    <text evidence="2">The sequence shown here is derived from an EMBL/GenBank/DDBJ whole genome shotgun (WGS) entry which is preliminary data.</text>
</comment>
<proteinExistence type="predicted"/>
<dbReference type="EC" id="4.1.1.36" evidence="2"/>
<dbReference type="SUPFAM" id="SSF52507">
    <property type="entry name" value="Homo-oligomeric flavin-containing Cys decarboxylases, HFCD"/>
    <property type="match status" value="1"/>
</dbReference>
<dbReference type="InterPro" id="IPR003382">
    <property type="entry name" value="Flavoprotein"/>
</dbReference>
<gene>
    <name evidence="2" type="ORF">ENL21_01120</name>
</gene>
<dbReference type="GO" id="GO:0004633">
    <property type="term" value="F:phosphopantothenoylcysteine decarboxylase activity"/>
    <property type="evidence" value="ECO:0007669"/>
    <property type="project" value="UniProtKB-EC"/>
</dbReference>
<dbReference type="EMBL" id="DRTD01000082">
    <property type="protein sequence ID" value="HHE54352.1"/>
    <property type="molecule type" value="Genomic_DNA"/>
</dbReference>
<accession>A0A7V5H296</accession>
<sequence length="186" mass="20607">MFGRIGEVMKLLIGITSSIAAYRIPNLVSALRKKDIEIKTIVTEKAKAFIAPQALAVMSQNPCYDDQAEWGNTEHVLHIELAKWCDVFLIAPLSANTLAKITYGLCDNLLTSTVRALGEKPLLLAPAMNTRMWDNPLTIQQLEMVKNFYNVKVIDPVAKRLADGDEGVGGLAEDETIIREILNLKK</sequence>
<reference evidence="2" key="1">
    <citation type="journal article" date="2020" name="mSystems">
        <title>Genome- and Community-Level Interaction Insights into Carbon Utilization and Element Cycling Functions of Hydrothermarchaeota in Hydrothermal Sediment.</title>
        <authorList>
            <person name="Zhou Z."/>
            <person name="Liu Y."/>
            <person name="Xu W."/>
            <person name="Pan J."/>
            <person name="Luo Z.H."/>
            <person name="Li M."/>
        </authorList>
    </citation>
    <scope>NUCLEOTIDE SEQUENCE [LARGE SCALE GENOMIC DNA]</scope>
    <source>
        <strain evidence="2">HyVt-76</strain>
    </source>
</reference>
<dbReference type="AlphaFoldDB" id="A0A7V5H296"/>
<protein>
    <submittedName>
        <fullName evidence="2">Phosphopantothenoylcysteine decarboxylase</fullName>
        <ecNumber evidence="2">4.1.1.36</ecNumber>
    </submittedName>
</protein>
<organism evidence="2">
    <name type="scientific">Caldithrix abyssi</name>
    <dbReference type="NCBI Taxonomy" id="187145"/>
    <lineage>
        <taxon>Bacteria</taxon>
        <taxon>Pseudomonadati</taxon>
        <taxon>Calditrichota</taxon>
        <taxon>Calditrichia</taxon>
        <taxon>Calditrichales</taxon>
        <taxon>Calditrichaceae</taxon>
        <taxon>Caldithrix</taxon>
    </lineage>
</organism>
<dbReference type="GO" id="GO:0071513">
    <property type="term" value="C:phosphopantothenoylcysteine decarboxylase complex"/>
    <property type="evidence" value="ECO:0007669"/>
    <property type="project" value="TreeGrafter"/>
</dbReference>
<name>A0A7V5H296_CALAY</name>